<dbReference type="GO" id="GO:0050482">
    <property type="term" value="P:arachidonate secretion"/>
    <property type="evidence" value="ECO:0007669"/>
    <property type="project" value="InterPro"/>
</dbReference>
<sequence>MINLVKIHGNWCGPNWTGGKNIAAKDYKGDWNGPAISKLDRACRLHDKECAARGDKGCCQEDDAKLIRTALKESLNPINILFRPGYAATTNAVG</sequence>
<evidence type="ECO:0000313" key="1">
    <source>
        <dbReference type="EMBL" id="GAH14653.1"/>
    </source>
</evidence>
<organism evidence="1">
    <name type="scientific">marine sediment metagenome</name>
    <dbReference type="NCBI Taxonomy" id="412755"/>
    <lineage>
        <taxon>unclassified sequences</taxon>
        <taxon>metagenomes</taxon>
        <taxon>ecological metagenomes</taxon>
    </lineage>
</organism>
<protein>
    <recommendedName>
        <fullName evidence="2">Phospholipase A2 domain-containing protein</fullName>
    </recommendedName>
</protein>
<reference evidence="1" key="1">
    <citation type="journal article" date="2014" name="Front. Microbiol.">
        <title>High frequency of phylogenetically diverse reductive dehalogenase-homologous genes in deep subseafloor sedimentary metagenomes.</title>
        <authorList>
            <person name="Kawai M."/>
            <person name="Futagami T."/>
            <person name="Toyoda A."/>
            <person name="Takaki Y."/>
            <person name="Nishi S."/>
            <person name="Hori S."/>
            <person name="Arai W."/>
            <person name="Tsubouchi T."/>
            <person name="Morono Y."/>
            <person name="Uchiyama I."/>
            <person name="Ito T."/>
            <person name="Fujiyama A."/>
            <person name="Inagaki F."/>
            <person name="Takami H."/>
        </authorList>
    </citation>
    <scope>NUCLEOTIDE SEQUENCE</scope>
    <source>
        <strain evidence="1">Expedition CK06-06</strain>
    </source>
</reference>
<dbReference type="GO" id="GO:0006644">
    <property type="term" value="P:phospholipid metabolic process"/>
    <property type="evidence" value="ECO:0007669"/>
    <property type="project" value="InterPro"/>
</dbReference>
<proteinExistence type="predicted"/>
<accession>X1F1G5</accession>
<evidence type="ECO:0008006" key="2">
    <source>
        <dbReference type="Google" id="ProtNLM"/>
    </source>
</evidence>
<dbReference type="Gene3D" id="1.20.90.10">
    <property type="entry name" value="Phospholipase A2 domain"/>
    <property type="match status" value="1"/>
</dbReference>
<feature type="non-terminal residue" evidence="1">
    <location>
        <position position="94"/>
    </location>
</feature>
<dbReference type="AlphaFoldDB" id="X1F1G5"/>
<name>X1F1G5_9ZZZZ</name>
<comment type="caution">
    <text evidence="1">The sequence shown here is derived from an EMBL/GenBank/DDBJ whole genome shotgun (WGS) entry which is preliminary data.</text>
</comment>
<gene>
    <name evidence="1" type="ORF">S01H4_64899</name>
</gene>
<dbReference type="GO" id="GO:0004623">
    <property type="term" value="F:phospholipase A2 activity"/>
    <property type="evidence" value="ECO:0007669"/>
    <property type="project" value="InterPro"/>
</dbReference>
<dbReference type="EMBL" id="BART01039508">
    <property type="protein sequence ID" value="GAH14653.1"/>
    <property type="molecule type" value="Genomic_DNA"/>
</dbReference>
<dbReference type="InterPro" id="IPR036444">
    <property type="entry name" value="PLipase_A2_dom_sf"/>
</dbReference>